<protein>
    <recommendedName>
        <fullName evidence="3 6">Arabinogalactan endo-beta-1,4-galactanase</fullName>
        <ecNumber evidence="3 6">3.2.1.89</ecNumber>
    </recommendedName>
</protein>
<organism evidence="8 9">
    <name type="scientific">Streptacidiphilus jiangxiensis</name>
    <dbReference type="NCBI Taxonomy" id="235985"/>
    <lineage>
        <taxon>Bacteria</taxon>
        <taxon>Bacillati</taxon>
        <taxon>Actinomycetota</taxon>
        <taxon>Actinomycetes</taxon>
        <taxon>Kitasatosporales</taxon>
        <taxon>Streptomycetaceae</taxon>
        <taxon>Streptacidiphilus</taxon>
    </lineage>
</organism>
<evidence type="ECO:0000256" key="5">
    <source>
        <dbReference type="ARBA" id="ARBA00023295"/>
    </source>
</evidence>
<gene>
    <name evidence="8" type="ORF">SAMN05414137_12558</name>
</gene>
<evidence type="ECO:0000313" key="8">
    <source>
        <dbReference type="EMBL" id="SEM37084.1"/>
    </source>
</evidence>
<comment type="similarity">
    <text evidence="2 6">Belongs to the glycosyl hydrolase 53 family.</text>
</comment>
<evidence type="ECO:0000256" key="7">
    <source>
        <dbReference type="SAM" id="MobiDB-lite"/>
    </source>
</evidence>
<evidence type="ECO:0000256" key="3">
    <source>
        <dbReference type="ARBA" id="ARBA00012556"/>
    </source>
</evidence>
<reference evidence="9" key="1">
    <citation type="submission" date="2016-10" db="EMBL/GenBank/DDBJ databases">
        <authorList>
            <person name="Varghese N."/>
        </authorList>
    </citation>
    <scope>NUCLEOTIDE SEQUENCE [LARGE SCALE GENOMIC DNA]</scope>
    <source>
        <strain evidence="9">DSM 45096 / BCRC 16803 / CGMCC 4.1857 / CIP 109030 / JCM 12277 / KCTC 19219 / NBRC 100920 / 33214</strain>
    </source>
</reference>
<keyword evidence="6" id="KW-0732">Signal</keyword>
<evidence type="ECO:0000256" key="1">
    <source>
        <dbReference type="ARBA" id="ARBA00001695"/>
    </source>
</evidence>
<keyword evidence="5 6" id="KW-0326">Glycosidase</keyword>
<evidence type="ECO:0000313" key="9">
    <source>
        <dbReference type="Proteomes" id="UP000183015"/>
    </source>
</evidence>
<dbReference type="Pfam" id="PF07745">
    <property type="entry name" value="Glyco_hydro_53"/>
    <property type="match status" value="1"/>
</dbReference>
<proteinExistence type="inferred from homology"/>
<dbReference type="PANTHER" id="PTHR34983">
    <property type="entry name" value="ARABINOGALACTAN ENDO-BETA-1,4-GALACTANASE A"/>
    <property type="match status" value="1"/>
</dbReference>
<dbReference type="AlphaFoldDB" id="A0A1H7XTV9"/>
<dbReference type="InterPro" id="IPR017853">
    <property type="entry name" value="GH"/>
</dbReference>
<keyword evidence="9" id="KW-1185">Reference proteome</keyword>
<dbReference type="EMBL" id="FOAZ01000025">
    <property type="protein sequence ID" value="SEM37084.1"/>
    <property type="molecule type" value="Genomic_DNA"/>
</dbReference>
<dbReference type="Proteomes" id="UP000183015">
    <property type="component" value="Unassembled WGS sequence"/>
</dbReference>
<evidence type="ECO:0000256" key="4">
    <source>
        <dbReference type="ARBA" id="ARBA00022801"/>
    </source>
</evidence>
<sequence length="517" mass="54105">MRHLIVRTTAVSLLASAALLGAPAAHAAGSVNNGGFESDGKGTATPAGWSTSGTSSASYTESGGHSGSYRLTHWASSAYKVTTYQTLTGLANGTYTLTAWVRSGGGQNTDTIGLLGCGGSDKQTSVPPTADGNWVRIVVSTTVSGGQCTIGLYSDANAGDWTNYDDISFTSGYASLPIRGGDVSSLERGQELGGVYDNSSGTQQTALTVLGNAGMNYARLRVWVNPADGFDDETELLAMAKQVKAKGMGLLLDLHYSDTWADPGHQAIPAAWASDSLTQLETQVTAYSKQVVGDLVAQGTAPDMVQVGNEVNAGMLWSLGSTSNWSQFAALLKAGISGVKAAAPNTKIMLHIANGAADATDKAWYQNAVNDGVPFDVIGLSYYDYWHGPLDQLQTTLDDLAATFKKPVLVAETAYPWTMANGDSETNSVTSTNTTLDAGYAATPAGQAANFRDVQSIVQAVPNGLGWGAFYWEPTWTVVAGNGWDPTNASSGDGWENQAMFDFSDKALPVVNDYAAR</sequence>
<dbReference type="STRING" id="235985.SAMN05414137_12558"/>
<dbReference type="PANTHER" id="PTHR34983:SF1">
    <property type="entry name" value="ARABINOGALACTAN ENDO-BETA-1,4-GALACTANASE A"/>
    <property type="match status" value="1"/>
</dbReference>
<dbReference type="eggNOG" id="COG3867">
    <property type="taxonomic scope" value="Bacteria"/>
</dbReference>
<accession>A0A1H7XTV9</accession>
<dbReference type="OrthoDB" id="3981930at2"/>
<dbReference type="RefSeq" id="WP_042454012.1">
    <property type="nucleotide sequence ID" value="NZ_BBPN01000031.1"/>
</dbReference>
<dbReference type="InterPro" id="IPR011683">
    <property type="entry name" value="Glyco_hydro_53"/>
</dbReference>
<evidence type="ECO:0000256" key="2">
    <source>
        <dbReference type="ARBA" id="ARBA00010687"/>
    </source>
</evidence>
<evidence type="ECO:0000256" key="6">
    <source>
        <dbReference type="RuleBase" id="RU361192"/>
    </source>
</evidence>
<dbReference type="Gene3D" id="3.20.20.80">
    <property type="entry name" value="Glycosidases"/>
    <property type="match status" value="1"/>
</dbReference>
<comment type="catalytic activity">
    <reaction evidence="1 6">
        <text>The enzyme specifically hydrolyzes (1-&gt;4)-beta-D-galactosidic linkages in type I arabinogalactans.</text>
        <dbReference type="EC" id="3.2.1.89"/>
    </reaction>
</comment>
<feature type="region of interest" description="Disordered" evidence="7">
    <location>
        <begin position="38"/>
        <end position="57"/>
    </location>
</feature>
<name>A0A1H7XTV9_STRJI</name>
<feature type="signal peptide" evidence="6">
    <location>
        <begin position="1"/>
        <end position="27"/>
    </location>
</feature>
<dbReference type="GO" id="GO:0015926">
    <property type="term" value="F:glucosidase activity"/>
    <property type="evidence" value="ECO:0007669"/>
    <property type="project" value="InterPro"/>
</dbReference>
<feature type="chain" id="PRO_5010001590" description="Arabinogalactan endo-beta-1,4-galactanase" evidence="6">
    <location>
        <begin position="28"/>
        <end position="517"/>
    </location>
</feature>
<dbReference type="GO" id="GO:0045490">
    <property type="term" value="P:pectin catabolic process"/>
    <property type="evidence" value="ECO:0007669"/>
    <property type="project" value="TreeGrafter"/>
</dbReference>
<dbReference type="GO" id="GO:0031218">
    <property type="term" value="F:arabinogalactan endo-1,4-beta-galactosidase activity"/>
    <property type="evidence" value="ECO:0007669"/>
    <property type="project" value="UniProtKB-EC"/>
</dbReference>
<dbReference type="EC" id="3.2.1.89" evidence="3 6"/>
<keyword evidence="4 6" id="KW-0378">Hydrolase</keyword>
<feature type="compositionally biased region" description="Low complexity" evidence="7">
    <location>
        <begin position="42"/>
        <end position="57"/>
    </location>
</feature>
<dbReference type="Gene3D" id="2.60.120.260">
    <property type="entry name" value="Galactose-binding domain-like"/>
    <property type="match status" value="1"/>
</dbReference>
<dbReference type="SUPFAM" id="SSF51445">
    <property type="entry name" value="(Trans)glycosidases"/>
    <property type="match status" value="1"/>
</dbReference>